<dbReference type="Gene3D" id="1.20.1600.10">
    <property type="entry name" value="Outer membrane efflux proteins (OEP)"/>
    <property type="match status" value="1"/>
</dbReference>
<dbReference type="SUPFAM" id="SSF56954">
    <property type="entry name" value="Outer membrane efflux proteins (OEP)"/>
    <property type="match status" value="1"/>
</dbReference>
<evidence type="ECO:0000313" key="2">
    <source>
        <dbReference type="EMBL" id="HHJ63964.1"/>
    </source>
</evidence>
<reference evidence="2" key="1">
    <citation type="journal article" date="2020" name="mSystems">
        <title>Genome- and Community-Level Interaction Insights into Carbon Utilization and Element Cycling Functions of Hydrothermarchaeota in Hydrothermal Sediment.</title>
        <authorList>
            <person name="Zhou Z."/>
            <person name="Liu Y."/>
            <person name="Xu W."/>
            <person name="Pan J."/>
            <person name="Luo Z.H."/>
            <person name="Li M."/>
        </authorList>
    </citation>
    <scope>NUCLEOTIDE SEQUENCE [LARGE SCALE GENOMIC DNA]</scope>
    <source>
        <strain evidence="2">HyVt-501</strain>
    </source>
</reference>
<dbReference type="GO" id="GO:0015562">
    <property type="term" value="F:efflux transmembrane transporter activity"/>
    <property type="evidence" value="ECO:0007669"/>
    <property type="project" value="InterPro"/>
</dbReference>
<organism evidence="2">
    <name type="scientific">Aquifex aeolicus</name>
    <dbReference type="NCBI Taxonomy" id="63363"/>
    <lineage>
        <taxon>Bacteria</taxon>
        <taxon>Pseudomonadati</taxon>
        <taxon>Aquificota</taxon>
        <taxon>Aquificia</taxon>
        <taxon>Aquificales</taxon>
        <taxon>Aquificaceae</taxon>
        <taxon>Aquifex</taxon>
    </lineage>
</organism>
<feature type="non-terminal residue" evidence="2">
    <location>
        <position position="1"/>
    </location>
</feature>
<protein>
    <submittedName>
        <fullName evidence="2">TolC family protein</fullName>
    </submittedName>
</protein>
<keyword evidence="1" id="KW-0175">Coiled coil</keyword>
<dbReference type="AlphaFoldDB" id="A0A7C5L2F6"/>
<comment type="caution">
    <text evidence="2">The sequence shown here is derived from an EMBL/GenBank/DDBJ whole genome shotgun (WGS) entry which is preliminary data.</text>
</comment>
<dbReference type="EMBL" id="DRNB01000132">
    <property type="protein sequence ID" value="HHJ63964.1"/>
    <property type="molecule type" value="Genomic_DNA"/>
</dbReference>
<feature type="coiled-coil region" evidence="1">
    <location>
        <begin position="53"/>
        <end position="94"/>
    </location>
</feature>
<proteinExistence type="predicted"/>
<accession>A0A7C5L2F6</accession>
<sequence length="155" mass="17981">GRLIDLEKALAKPTLSAGFVIEDSEEGYYGLRLSLSTTFPVFYRRQGEILQGIARREALSRELEAELLRLRTKLSSIKVRMETLKKEIERLDGEIIPRAKEELDLAIRSYRLRVITLLELSDVRRRYYELLVSRAELLGNLHGIYAEFIEIGGWR</sequence>
<name>A0A7C5L2F6_AQUAO</name>
<dbReference type="Proteomes" id="UP000885792">
    <property type="component" value="Unassembled WGS sequence"/>
</dbReference>
<gene>
    <name evidence="2" type="ORF">ENJ61_03565</name>
</gene>
<evidence type="ECO:0000256" key="1">
    <source>
        <dbReference type="SAM" id="Coils"/>
    </source>
</evidence>